<sequence>MIFRGAEAIVEKIDWQGFIAVSKIRNKRSYRHPELERRLVTERLRSESRIIERLLSDGIQVPSLFEVNIDKSQIIMEFIDGITLEQGLRTKDFELHLVACAKILSQIHSSGIVHGDPTTSNFVISKDLYAIDFGLSTFDDDAESRASDLRVFLESLEAHHSEISGREKFLDAYSNWSSSGEVLKALEVLELRGRYNLMRG</sequence>
<accession>A0A1J5TKJ6</accession>
<keyword evidence="8" id="KW-0067">ATP-binding</keyword>
<evidence type="ECO:0000256" key="9">
    <source>
        <dbReference type="ARBA" id="ARBA00047899"/>
    </source>
</evidence>
<name>A0A1J5TKJ6_9ARCH</name>
<dbReference type="GO" id="GO:0005524">
    <property type="term" value="F:ATP binding"/>
    <property type="evidence" value="ECO:0007669"/>
    <property type="project" value="UniProtKB-KW"/>
</dbReference>
<dbReference type="Gene3D" id="3.30.200.20">
    <property type="entry name" value="Phosphorylase Kinase, domain 1"/>
    <property type="match status" value="1"/>
</dbReference>
<keyword evidence="3" id="KW-0723">Serine/threonine-protein kinase</keyword>
<dbReference type="Gene3D" id="1.10.510.10">
    <property type="entry name" value="Transferase(Phosphotransferase) domain 1"/>
    <property type="match status" value="1"/>
</dbReference>
<evidence type="ECO:0000256" key="7">
    <source>
        <dbReference type="ARBA" id="ARBA00022777"/>
    </source>
</evidence>
<dbReference type="AlphaFoldDB" id="A0A1J5TKJ6"/>
<dbReference type="GO" id="GO:0008033">
    <property type="term" value="P:tRNA processing"/>
    <property type="evidence" value="ECO:0007669"/>
    <property type="project" value="UniProtKB-KW"/>
</dbReference>
<comment type="similarity">
    <text evidence="1">Belongs to the protein kinase superfamily. BUD32 family.</text>
</comment>
<reference evidence="12 13" key="1">
    <citation type="submission" date="2016-08" db="EMBL/GenBank/DDBJ databases">
        <title>New Insights into Marine Group III Euryarchaeota, from dark to light.</title>
        <authorList>
            <person name="Haro-Moreno J.M."/>
            <person name="Rodriguez-Valera F."/>
            <person name="Lopez-Garcia P."/>
            <person name="Moreira D."/>
            <person name="Martin-Cuadrado A.B."/>
        </authorList>
    </citation>
    <scope>NUCLEOTIDE SEQUENCE [LARGE SCALE GENOMIC DNA]</scope>
    <source>
        <strain evidence="12">CG-Epi4</strain>
    </source>
</reference>
<evidence type="ECO:0000256" key="8">
    <source>
        <dbReference type="ARBA" id="ARBA00022840"/>
    </source>
</evidence>
<dbReference type="EMBL" id="MIYX01000020">
    <property type="protein sequence ID" value="OIR20659.1"/>
    <property type="molecule type" value="Genomic_DNA"/>
</dbReference>
<dbReference type="Pfam" id="PF03109">
    <property type="entry name" value="ABC1"/>
    <property type="match status" value="1"/>
</dbReference>
<comment type="catalytic activity">
    <reaction evidence="10">
        <text>L-seryl-[protein] + ATP = O-phospho-L-seryl-[protein] + ADP + H(+)</text>
        <dbReference type="Rhea" id="RHEA:17989"/>
        <dbReference type="Rhea" id="RHEA-COMP:9863"/>
        <dbReference type="Rhea" id="RHEA-COMP:11604"/>
        <dbReference type="ChEBI" id="CHEBI:15378"/>
        <dbReference type="ChEBI" id="CHEBI:29999"/>
        <dbReference type="ChEBI" id="CHEBI:30616"/>
        <dbReference type="ChEBI" id="CHEBI:83421"/>
        <dbReference type="ChEBI" id="CHEBI:456216"/>
        <dbReference type="EC" id="2.7.11.1"/>
    </reaction>
</comment>
<evidence type="ECO:0000256" key="10">
    <source>
        <dbReference type="ARBA" id="ARBA00048679"/>
    </source>
</evidence>
<dbReference type="EC" id="2.7.11.1" evidence="2"/>
<keyword evidence="7 12" id="KW-0418">Kinase</keyword>
<protein>
    <recommendedName>
        <fullName evidence="2">non-specific serine/threonine protein kinase</fullName>
        <ecNumber evidence="2">2.7.11.1</ecNumber>
    </recommendedName>
</protein>
<keyword evidence="4" id="KW-0808">Transferase</keyword>
<dbReference type="PANTHER" id="PTHR12209">
    <property type="entry name" value="NON-SPECIFIC SERINE/THREONINE PROTEIN KINASE"/>
    <property type="match status" value="1"/>
</dbReference>
<dbReference type="SUPFAM" id="SSF56112">
    <property type="entry name" value="Protein kinase-like (PK-like)"/>
    <property type="match status" value="1"/>
</dbReference>
<evidence type="ECO:0000256" key="3">
    <source>
        <dbReference type="ARBA" id="ARBA00022527"/>
    </source>
</evidence>
<dbReference type="Proteomes" id="UP000183375">
    <property type="component" value="Unassembled WGS sequence"/>
</dbReference>
<gene>
    <name evidence="12" type="ORF">BEU01_01350</name>
</gene>
<dbReference type="GO" id="GO:0004674">
    <property type="term" value="F:protein serine/threonine kinase activity"/>
    <property type="evidence" value="ECO:0007669"/>
    <property type="project" value="UniProtKB-KW"/>
</dbReference>
<feature type="domain" description="ABC1 atypical kinase-like" evidence="11">
    <location>
        <begin position="58"/>
        <end position="140"/>
    </location>
</feature>
<proteinExistence type="inferred from homology"/>
<evidence type="ECO:0000313" key="13">
    <source>
        <dbReference type="Proteomes" id="UP000183375"/>
    </source>
</evidence>
<keyword evidence="6" id="KW-0547">Nucleotide-binding</keyword>
<evidence type="ECO:0000256" key="2">
    <source>
        <dbReference type="ARBA" id="ARBA00012513"/>
    </source>
</evidence>
<dbReference type="PANTHER" id="PTHR12209:SF0">
    <property type="entry name" value="EKC_KEOPS COMPLEX SUBUNIT TP53RK"/>
    <property type="match status" value="1"/>
</dbReference>
<evidence type="ECO:0000313" key="12">
    <source>
        <dbReference type="EMBL" id="OIR20659.1"/>
    </source>
</evidence>
<keyword evidence="5" id="KW-0819">tRNA processing</keyword>
<evidence type="ECO:0000256" key="1">
    <source>
        <dbReference type="ARBA" id="ARBA00010630"/>
    </source>
</evidence>
<comment type="caution">
    <text evidence="12">The sequence shown here is derived from an EMBL/GenBank/DDBJ whole genome shotgun (WGS) entry which is preliminary data.</text>
</comment>
<dbReference type="NCBIfam" id="TIGR03724">
    <property type="entry name" value="arch_bud32"/>
    <property type="match status" value="1"/>
</dbReference>
<evidence type="ECO:0000259" key="11">
    <source>
        <dbReference type="Pfam" id="PF03109"/>
    </source>
</evidence>
<evidence type="ECO:0000256" key="6">
    <source>
        <dbReference type="ARBA" id="ARBA00022741"/>
    </source>
</evidence>
<evidence type="ECO:0000256" key="4">
    <source>
        <dbReference type="ARBA" id="ARBA00022679"/>
    </source>
</evidence>
<evidence type="ECO:0000256" key="5">
    <source>
        <dbReference type="ARBA" id="ARBA00022694"/>
    </source>
</evidence>
<dbReference type="GO" id="GO:0005829">
    <property type="term" value="C:cytosol"/>
    <property type="evidence" value="ECO:0007669"/>
    <property type="project" value="TreeGrafter"/>
</dbReference>
<dbReference type="InterPro" id="IPR022495">
    <property type="entry name" value="Bud32"/>
</dbReference>
<dbReference type="InterPro" id="IPR004147">
    <property type="entry name" value="ABC1_dom"/>
</dbReference>
<comment type="catalytic activity">
    <reaction evidence="9">
        <text>L-threonyl-[protein] + ATP = O-phospho-L-threonyl-[protein] + ADP + H(+)</text>
        <dbReference type="Rhea" id="RHEA:46608"/>
        <dbReference type="Rhea" id="RHEA-COMP:11060"/>
        <dbReference type="Rhea" id="RHEA-COMP:11605"/>
        <dbReference type="ChEBI" id="CHEBI:15378"/>
        <dbReference type="ChEBI" id="CHEBI:30013"/>
        <dbReference type="ChEBI" id="CHEBI:30616"/>
        <dbReference type="ChEBI" id="CHEBI:61977"/>
        <dbReference type="ChEBI" id="CHEBI:456216"/>
        <dbReference type="EC" id="2.7.11.1"/>
    </reaction>
</comment>
<organism evidence="12 13">
    <name type="scientific">Marine Group III euryarchaeote CG-Epi4</name>
    <dbReference type="NCBI Taxonomy" id="1888998"/>
    <lineage>
        <taxon>Archaea</taxon>
        <taxon>Methanobacteriati</taxon>
        <taxon>Thermoplasmatota</taxon>
        <taxon>Thermoplasmata</taxon>
        <taxon>Candidatus Thermoprofundales</taxon>
    </lineage>
</organism>
<dbReference type="InterPro" id="IPR011009">
    <property type="entry name" value="Kinase-like_dom_sf"/>
</dbReference>